<dbReference type="InterPro" id="IPR052353">
    <property type="entry name" value="Benzoxazolinone_Detox_Enz"/>
</dbReference>
<dbReference type="GO" id="GO:0030151">
    <property type="term" value="F:molybdenum ion binding"/>
    <property type="evidence" value="ECO:0007669"/>
    <property type="project" value="InterPro"/>
</dbReference>
<dbReference type="GO" id="GO:0003824">
    <property type="term" value="F:catalytic activity"/>
    <property type="evidence" value="ECO:0007669"/>
    <property type="project" value="InterPro"/>
</dbReference>
<dbReference type="Proteomes" id="UP000309389">
    <property type="component" value="Unassembled WGS sequence"/>
</dbReference>
<sequence length="215" mass="23769">MIVAVNAICAAAAVPFRGEEKSAIAKQPLSGKVRITTLGLAGDEQADLVHHGGPDMAVHHYPRDHHDYWRSELGDHPLLAEPGAFGSNLFTIGITEEDVLLGDRFRLGSALLEACQPRQPCWKIEHRFGEKAMVKRILRTGRCGWFYRVIEEGEAEAGDRLEKVADGLAGWSMARIFNAIWGTTHKSDPELLKEIAELPLLAEKLRAKLVVRTTS</sequence>
<dbReference type="GO" id="GO:0030170">
    <property type="term" value="F:pyridoxal phosphate binding"/>
    <property type="evidence" value="ECO:0007669"/>
    <property type="project" value="InterPro"/>
</dbReference>
<dbReference type="Gene3D" id="2.40.33.20">
    <property type="entry name" value="PK beta-barrel domain-like"/>
    <property type="match status" value="1"/>
</dbReference>
<dbReference type="Pfam" id="PF03473">
    <property type="entry name" value="MOSC"/>
    <property type="match status" value="1"/>
</dbReference>
<dbReference type="SUPFAM" id="SSF50800">
    <property type="entry name" value="PK beta-barrel domain-like"/>
    <property type="match status" value="1"/>
</dbReference>
<evidence type="ECO:0000313" key="3">
    <source>
        <dbReference type="Proteomes" id="UP000309389"/>
    </source>
</evidence>
<proteinExistence type="predicted"/>
<gene>
    <name evidence="2" type="ORF">E5222_08815</name>
</gene>
<protein>
    <submittedName>
        <fullName evidence="2">MOSC domain-containing protein</fullName>
    </submittedName>
</protein>
<dbReference type="InterPro" id="IPR005302">
    <property type="entry name" value="MoCF_Sase_C"/>
</dbReference>
<comment type="caution">
    <text evidence="2">The sequence shown here is derived from an EMBL/GenBank/DDBJ whole genome shotgun (WGS) entry which is preliminary data.</text>
</comment>
<organism evidence="2 3">
    <name type="scientific">Alteraurantiacibacter aquimixticola</name>
    <dbReference type="NCBI Taxonomy" id="2489173"/>
    <lineage>
        <taxon>Bacteria</taxon>
        <taxon>Pseudomonadati</taxon>
        <taxon>Pseudomonadota</taxon>
        <taxon>Alphaproteobacteria</taxon>
        <taxon>Sphingomonadales</taxon>
        <taxon>Erythrobacteraceae</taxon>
        <taxon>Alteraurantiacibacter</taxon>
    </lineage>
</organism>
<keyword evidence="3" id="KW-1185">Reference proteome</keyword>
<evidence type="ECO:0000259" key="1">
    <source>
        <dbReference type="PROSITE" id="PS51340"/>
    </source>
</evidence>
<evidence type="ECO:0000313" key="2">
    <source>
        <dbReference type="EMBL" id="TIX50369.1"/>
    </source>
</evidence>
<reference evidence="2 3" key="1">
    <citation type="submission" date="2019-04" db="EMBL/GenBank/DDBJ databases">
        <title>Altererythrobacter aquimixticola sp. nov., isolated from sediment of junction between the ocean and a freshwater spring.</title>
        <authorList>
            <person name="Yoon J.-H."/>
        </authorList>
    </citation>
    <scope>NUCLEOTIDE SEQUENCE [LARGE SCALE GENOMIC DNA]</scope>
    <source>
        <strain evidence="2 3">SSKS-13</strain>
    </source>
</reference>
<dbReference type="InterPro" id="IPR011037">
    <property type="entry name" value="Pyrv_Knase-like_insert_dom_sf"/>
</dbReference>
<dbReference type="EMBL" id="SSHH01000002">
    <property type="protein sequence ID" value="TIX50369.1"/>
    <property type="molecule type" value="Genomic_DNA"/>
</dbReference>
<dbReference type="PROSITE" id="PS51340">
    <property type="entry name" value="MOSC"/>
    <property type="match status" value="1"/>
</dbReference>
<name>A0A4T3F022_9SPHN</name>
<accession>A0A4T3F022</accession>
<dbReference type="PANTHER" id="PTHR30212">
    <property type="entry name" value="PROTEIN YIIM"/>
    <property type="match status" value="1"/>
</dbReference>
<dbReference type="PANTHER" id="PTHR30212:SF2">
    <property type="entry name" value="PROTEIN YIIM"/>
    <property type="match status" value="1"/>
</dbReference>
<dbReference type="RefSeq" id="WP_136693388.1">
    <property type="nucleotide sequence ID" value="NZ_SSHH01000002.1"/>
</dbReference>
<dbReference type="OrthoDB" id="9786134at2"/>
<feature type="domain" description="MOSC" evidence="1">
    <location>
        <begin position="27"/>
        <end position="164"/>
    </location>
</feature>
<dbReference type="AlphaFoldDB" id="A0A4T3F022"/>